<organism evidence="2 3">
    <name type="scientific">Pseudomonas cavernae</name>
    <dbReference type="NCBI Taxonomy" id="2320867"/>
    <lineage>
        <taxon>Bacteria</taxon>
        <taxon>Pseudomonadati</taxon>
        <taxon>Pseudomonadota</taxon>
        <taxon>Gammaproteobacteria</taxon>
        <taxon>Pseudomonadales</taxon>
        <taxon>Pseudomonadaceae</taxon>
        <taxon>Pseudomonas</taxon>
    </lineage>
</organism>
<dbReference type="SUPFAM" id="SSF46955">
    <property type="entry name" value="Putative DNA-binding domain"/>
    <property type="match status" value="1"/>
</dbReference>
<sequence>MTSKATRNSDTSSNLPIPGAFATSEQLCNRLQISRTTWWRWSKAPGFPAPIRFGRSVRWPTEAIEAFLAKQGV</sequence>
<dbReference type="KEGG" id="pcav:D3880_07940"/>
<proteinExistence type="predicted"/>
<accession>A0A385Z0X6</accession>
<keyword evidence="2" id="KW-0238">DNA-binding</keyword>
<dbReference type="GO" id="GO:0003677">
    <property type="term" value="F:DNA binding"/>
    <property type="evidence" value="ECO:0007669"/>
    <property type="project" value="UniProtKB-KW"/>
</dbReference>
<reference evidence="3" key="1">
    <citation type="submission" date="2018-09" db="EMBL/GenBank/DDBJ databases">
        <authorList>
            <person name="Zhu H."/>
        </authorList>
    </citation>
    <scope>NUCLEOTIDE SEQUENCE [LARGE SCALE GENOMIC DNA]</scope>
    <source>
        <strain evidence="3">K2W31S-8</strain>
    </source>
</reference>
<keyword evidence="3" id="KW-1185">Reference proteome</keyword>
<dbReference type="Proteomes" id="UP000265560">
    <property type="component" value="Chromosome"/>
</dbReference>
<dbReference type="InterPro" id="IPR041657">
    <property type="entry name" value="HTH_17"/>
</dbReference>
<name>A0A385Z0X6_9PSED</name>
<dbReference type="Pfam" id="PF12728">
    <property type="entry name" value="HTH_17"/>
    <property type="match status" value="1"/>
</dbReference>
<dbReference type="InterPro" id="IPR009061">
    <property type="entry name" value="DNA-bd_dom_put_sf"/>
</dbReference>
<evidence type="ECO:0000313" key="3">
    <source>
        <dbReference type="Proteomes" id="UP000265560"/>
    </source>
</evidence>
<evidence type="ECO:0000259" key="1">
    <source>
        <dbReference type="Pfam" id="PF12728"/>
    </source>
</evidence>
<feature type="domain" description="Helix-turn-helix" evidence="1">
    <location>
        <begin position="23"/>
        <end position="71"/>
    </location>
</feature>
<gene>
    <name evidence="2" type="ORF">D3880_07940</name>
</gene>
<dbReference type="OrthoDB" id="6908481at2"/>
<dbReference type="Gene3D" id="1.10.238.160">
    <property type="match status" value="1"/>
</dbReference>
<dbReference type="EMBL" id="CP032419">
    <property type="protein sequence ID" value="AYC32311.1"/>
    <property type="molecule type" value="Genomic_DNA"/>
</dbReference>
<dbReference type="AlphaFoldDB" id="A0A385Z0X6"/>
<protein>
    <submittedName>
        <fullName evidence="2">DNA-binding protein</fullName>
    </submittedName>
</protein>
<dbReference type="RefSeq" id="WP_119892932.1">
    <property type="nucleotide sequence ID" value="NZ_CP032419.1"/>
</dbReference>
<evidence type="ECO:0000313" key="2">
    <source>
        <dbReference type="EMBL" id="AYC32311.1"/>
    </source>
</evidence>